<dbReference type="EMBL" id="JACVXA010000087">
    <property type="protein sequence ID" value="MBE3640354.1"/>
    <property type="molecule type" value="Genomic_DNA"/>
</dbReference>
<dbReference type="AlphaFoldDB" id="A0A8J6Z0J5"/>
<sequence>MMKPAQIIVIGLGQAVLAAVSAAMAAFVTVLLLAGGPALRSMATELPAEARDPVMPGCVTAADPAAQPPPADPAGAVVLRARPLDLGARGPFIPPG</sequence>
<organism evidence="1 2">
    <name type="scientific">Mangrovicoccus algicola</name>
    <dbReference type="NCBI Taxonomy" id="2771008"/>
    <lineage>
        <taxon>Bacteria</taxon>
        <taxon>Pseudomonadati</taxon>
        <taxon>Pseudomonadota</taxon>
        <taxon>Alphaproteobacteria</taxon>
        <taxon>Rhodobacterales</taxon>
        <taxon>Paracoccaceae</taxon>
        <taxon>Mangrovicoccus</taxon>
    </lineage>
</organism>
<keyword evidence="2" id="KW-1185">Reference proteome</keyword>
<name>A0A8J6Z0J5_9RHOB</name>
<evidence type="ECO:0000313" key="2">
    <source>
        <dbReference type="Proteomes" id="UP000609121"/>
    </source>
</evidence>
<dbReference type="RefSeq" id="WP_193186341.1">
    <property type="nucleotide sequence ID" value="NZ_JACVXA010000087.1"/>
</dbReference>
<proteinExistence type="predicted"/>
<comment type="caution">
    <text evidence="1">The sequence shown here is derived from an EMBL/GenBank/DDBJ whole genome shotgun (WGS) entry which is preliminary data.</text>
</comment>
<accession>A0A8J6Z0J5</accession>
<reference evidence="1" key="1">
    <citation type="submission" date="2020-09" db="EMBL/GenBank/DDBJ databases">
        <title>A novel bacterium of genus Mangrovicoccus, isolated from South China Sea.</title>
        <authorList>
            <person name="Huang H."/>
            <person name="Mo K."/>
            <person name="Hu Y."/>
        </authorList>
    </citation>
    <scope>NUCLEOTIDE SEQUENCE</scope>
    <source>
        <strain evidence="1">HB182678</strain>
    </source>
</reference>
<dbReference type="Proteomes" id="UP000609121">
    <property type="component" value="Unassembled WGS sequence"/>
</dbReference>
<gene>
    <name evidence="1" type="ORF">ICN82_19295</name>
</gene>
<protein>
    <submittedName>
        <fullName evidence="1">Uncharacterized protein</fullName>
    </submittedName>
</protein>
<evidence type="ECO:0000313" key="1">
    <source>
        <dbReference type="EMBL" id="MBE3640354.1"/>
    </source>
</evidence>